<dbReference type="GeneID" id="59292758"/>
<evidence type="ECO:0000313" key="3">
    <source>
        <dbReference type="EMBL" id="KAF6230577.1"/>
    </source>
</evidence>
<organism evidence="3 4">
    <name type="scientific">Letharia columbiana</name>
    <dbReference type="NCBI Taxonomy" id="112416"/>
    <lineage>
        <taxon>Eukaryota</taxon>
        <taxon>Fungi</taxon>
        <taxon>Dikarya</taxon>
        <taxon>Ascomycota</taxon>
        <taxon>Pezizomycotina</taxon>
        <taxon>Lecanoromycetes</taxon>
        <taxon>OSLEUM clade</taxon>
        <taxon>Lecanoromycetidae</taxon>
        <taxon>Lecanorales</taxon>
        <taxon>Lecanorineae</taxon>
        <taxon>Parmeliaceae</taxon>
        <taxon>Letharia</taxon>
    </lineage>
</organism>
<sequence>MSREDGVREAGLLDPPSFTTEEQDSYTCTNVDCLAQFETAVDLHAHYFTVHGKILADSREGSKDSDGSTTADSNVDEWPKAMILSTGLLAAGRYYDNNDDED</sequence>
<feature type="domain" description="C2H2-type" evidence="2">
    <location>
        <begin position="28"/>
        <end position="51"/>
    </location>
</feature>
<dbReference type="AlphaFoldDB" id="A0A8H6FL99"/>
<dbReference type="RefSeq" id="XP_037160045.1">
    <property type="nucleotide sequence ID" value="XM_037312996.1"/>
</dbReference>
<proteinExistence type="predicted"/>
<evidence type="ECO:0000259" key="2">
    <source>
        <dbReference type="PROSITE" id="PS00028"/>
    </source>
</evidence>
<dbReference type="PROSITE" id="PS00028">
    <property type="entry name" value="ZINC_FINGER_C2H2_1"/>
    <property type="match status" value="1"/>
</dbReference>
<name>A0A8H6FL99_9LECA</name>
<feature type="region of interest" description="Disordered" evidence="1">
    <location>
        <begin position="1"/>
        <end position="24"/>
    </location>
</feature>
<evidence type="ECO:0000313" key="4">
    <source>
        <dbReference type="Proteomes" id="UP000578531"/>
    </source>
</evidence>
<dbReference type="InterPro" id="IPR013087">
    <property type="entry name" value="Znf_C2H2_type"/>
</dbReference>
<protein>
    <recommendedName>
        <fullName evidence="2">C2H2-type domain-containing protein</fullName>
    </recommendedName>
</protein>
<keyword evidence="4" id="KW-1185">Reference proteome</keyword>
<comment type="caution">
    <text evidence="3">The sequence shown here is derived from an EMBL/GenBank/DDBJ whole genome shotgun (WGS) entry which is preliminary data.</text>
</comment>
<dbReference type="Proteomes" id="UP000578531">
    <property type="component" value="Unassembled WGS sequence"/>
</dbReference>
<feature type="region of interest" description="Disordered" evidence="1">
    <location>
        <begin position="57"/>
        <end position="76"/>
    </location>
</feature>
<feature type="compositionally biased region" description="Basic and acidic residues" evidence="1">
    <location>
        <begin position="57"/>
        <end position="66"/>
    </location>
</feature>
<reference evidence="3 4" key="1">
    <citation type="journal article" date="2020" name="Genomics">
        <title>Complete, high-quality genomes from long-read metagenomic sequencing of two wolf lichen thalli reveals enigmatic genome architecture.</title>
        <authorList>
            <person name="McKenzie S.K."/>
            <person name="Walston R.F."/>
            <person name="Allen J.L."/>
        </authorList>
    </citation>
    <scope>NUCLEOTIDE SEQUENCE [LARGE SCALE GENOMIC DNA]</scope>
    <source>
        <strain evidence="3">WasteWater2</strain>
    </source>
</reference>
<evidence type="ECO:0000256" key="1">
    <source>
        <dbReference type="SAM" id="MobiDB-lite"/>
    </source>
</evidence>
<accession>A0A8H6FL99</accession>
<dbReference type="EMBL" id="JACCJC010000066">
    <property type="protein sequence ID" value="KAF6230577.1"/>
    <property type="molecule type" value="Genomic_DNA"/>
</dbReference>
<gene>
    <name evidence="3" type="ORF">HO173_011114</name>
</gene>